<evidence type="ECO:0000313" key="12">
    <source>
        <dbReference type="EMBL" id="MCT9811402.1"/>
    </source>
</evidence>
<comment type="similarity">
    <text evidence="11">Belongs to the KdpC family.</text>
</comment>
<name>A0ABT2PQC1_9BURK</name>
<sequence>MVNSSSSPQPATPAPTGSILRPALTLFAVLSLACGLLYPLAVTGLAQAVFPHEAQGSLVVRGGQVMGSTLIGQSFTDPKHFWGRPSATAPMAYNAAASGGSNLGPSHPALADAVQARIAALRAADPGNTAPVPVDLVTASSSGLDPDISRAGADYQVARVARARGLPQAQVQALVERHTETPWMGFLGEPRVHVLPLNLALDQLAQPATRP</sequence>
<evidence type="ECO:0000256" key="7">
    <source>
        <dbReference type="ARBA" id="ARBA00022958"/>
    </source>
</evidence>
<keyword evidence="9 11" id="KW-0406">Ion transport</keyword>
<dbReference type="EMBL" id="JAODYH010000005">
    <property type="protein sequence ID" value="MCT9811402.1"/>
    <property type="molecule type" value="Genomic_DNA"/>
</dbReference>
<comment type="caution">
    <text evidence="12">The sequence shown here is derived from an EMBL/GenBank/DDBJ whole genome shotgun (WGS) entry which is preliminary data.</text>
</comment>
<evidence type="ECO:0000256" key="10">
    <source>
        <dbReference type="ARBA" id="ARBA00023136"/>
    </source>
</evidence>
<keyword evidence="1 11" id="KW-0813">Transport</keyword>
<dbReference type="NCBIfam" id="NF001454">
    <property type="entry name" value="PRK00315.1"/>
    <property type="match status" value="1"/>
</dbReference>
<evidence type="ECO:0000256" key="5">
    <source>
        <dbReference type="ARBA" id="ARBA00022741"/>
    </source>
</evidence>
<keyword evidence="6 11" id="KW-0067">ATP-binding</keyword>
<comment type="subunit">
    <text evidence="11">The system is composed of three essential subunits: KdpA, KdpB and KdpC.</text>
</comment>
<evidence type="ECO:0000256" key="3">
    <source>
        <dbReference type="ARBA" id="ARBA00022538"/>
    </source>
</evidence>
<keyword evidence="7 11" id="KW-0630">Potassium</keyword>
<evidence type="ECO:0000256" key="2">
    <source>
        <dbReference type="ARBA" id="ARBA00022475"/>
    </source>
</evidence>
<evidence type="ECO:0000256" key="9">
    <source>
        <dbReference type="ARBA" id="ARBA00023065"/>
    </source>
</evidence>
<evidence type="ECO:0000256" key="11">
    <source>
        <dbReference type="HAMAP-Rule" id="MF_00276"/>
    </source>
</evidence>
<keyword evidence="2 11" id="KW-1003">Cell membrane</keyword>
<dbReference type="PIRSF" id="PIRSF001296">
    <property type="entry name" value="K_ATPase_KdpC"/>
    <property type="match status" value="1"/>
</dbReference>
<protein>
    <recommendedName>
        <fullName evidence="11">Potassium-transporting ATPase KdpC subunit</fullName>
    </recommendedName>
    <alternativeName>
        <fullName evidence="11">ATP phosphohydrolase [potassium-transporting] C chain</fullName>
    </alternativeName>
    <alternativeName>
        <fullName evidence="11">Potassium-binding and translocating subunit C</fullName>
    </alternativeName>
    <alternativeName>
        <fullName evidence="11">Potassium-translocating ATPase C chain</fullName>
    </alternativeName>
</protein>
<keyword evidence="13" id="KW-1185">Reference proteome</keyword>
<dbReference type="PANTHER" id="PTHR30042">
    <property type="entry name" value="POTASSIUM-TRANSPORTING ATPASE C CHAIN"/>
    <property type="match status" value="1"/>
</dbReference>
<evidence type="ECO:0000256" key="1">
    <source>
        <dbReference type="ARBA" id="ARBA00022448"/>
    </source>
</evidence>
<comment type="subcellular location">
    <subcellularLocation>
        <location evidence="11">Cell membrane</location>
        <topology evidence="11">Single-pass membrane protein</topology>
    </subcellularLocation>
</comment>
<accession>A0ABT2PQC1</accession>
<dbReference type="PANTHER" id="PTHR30042:SF2">
    <property type="entry name" value="POTASSIUM-TRANSPORTING ATPASE KDPC SUBUNIT"/>
    <property type="match status" value="1"/>
</dbReference>
<evidence type="ECO:0000256" key="4">
    <source>
        <dbReference type="ARBA" id="ARBA00022692"/>
    </source>
</evidence>
<evidence type="ECO:0000313" key="13">
    <source>
        <dbReference type="Proteomes" id="UP001525968"/>
    </source>
</evidence>
<reference evidence="12 13" key="1">
    <citation type="submission" date="2022-09" db="EMBL/GenBank/DDBJ databases">
        <title>Draft genome of isolate Be4.</title>
        <authorList>
            <person name="Sanchez-Castro I."/>
            <person name="Martinez-Rodriguez P."/>
            <person name="Descostes M."/>
            <person name="Merroun M."/>
        </authorList>
    </citation>
    <scope>NUCLEOTIDE SEQUENCE [LARGE SCALE GENOMIC DNA]</scope>
    <source>
        <strain evidence="12 13">Be4</strain>
    </source>
</reference>
<keyword evidence="4 11" id="KW-0812">Transmembrane</keyword>
<comment type="function">
    <text evidence="11">Part of the high-affinity ATP-driven potassium transport (or Kdp) system, which catalyzes the hydrolysis of ATP coupled with the electrogenic transport of potassium into the cytoplasm. This subunit acts as a catalytic chaperone that increases the ATP-binding affinity of the ATP-hydrolyzing subunit KdpB by the formation of a transient KdpB/KdpC/ATP ternary complex.</text>
</comment>
<keyword evidence="3 11" id="KW-0633">Potassium transport</keyword>
<dbReference type="RefSeq" id="WP_261500628.1">
    <property type="nucleotide sequence ID" value="NZ_JAODYH010000005.1"/>
</dbReference>
<proteinExistence type="inferred from homology"/>
<evidence type="ECO:0000256" key="6">
    <source>
        <dbReference type="ARBA" id="ARBA00022840"/>
    </source>
</evidence>
<dbReference type="Pfam" id="PF02669">
    <property type="entry name" value="KdpC"/>
    <property type="match status" value="1"/>
</dbReference>
<organism evidence="12 13">
    <name type="scientific">Acidovorax bellezanensis</name>
    <dbReference type="NCBI Taxonomy" id="2976702"/>
    <lineage>
        <taxon>Bacteria</taxon>
        <taxon>Pseudomonadati</taxon>
        <taxon>Pseudomonadota</taxon>
        <taxon>Betaproteobacteria</taxon>
        <taxon>Burkholderiales</taxon>
        <taxon>Comamonadaceae</taxon>
        <taxon>Acidovorax</taxon>
    </lineage>
</organism>
<evidence type="ECO:0000256" key="8">
    <source>
        <dbReference type="ARBA" id="ARBA00022989"/>
    </source>
</evidence>
<keyword evidence="5 11" id="KW-0547">Nucleotide-binding</keyword>
<gene>
    <name evidence="11 12" type="primary">kdpC</name>
    <name evidence="12" type="ORF">N0K08_12205</name>
</gene>
<dbReference type="Proteomes" id="UP001525968">
    <property type="component" value="Unassembled WGS sequence"/>
</dbReference>
<dbReference type="NCBIfam" id="TIGR00681">
    <property type="entry name" value="kdpC"/>
    <property type="match status" value="1"/>
</dbReference>
<dbReference type="InterPro" id="IPR003820">
    <property type="entry name" value="KdpC"/>
</dbReference>
<feature type="transmembrane region" description="Helical" evidence="11">
    <location>
        <begin position="20"/>
        <end position="41"/>
    </location>
</feature>
<keyword evidence="8 11" id="KW-1133">Transmembrane helix</keyword>
<keyword evidence="10 11" id="KW-0472">Membrane</keyword>
<dbReference type="HAMAP" id="MF_00276">
    <property type="entry name" value="KdpC"/>
    <property type="match status" value="1"/>
</dbReference>